<protein>
    <submittedName>
        <fullName evidence="2">HNH endonuclease</fullName>
    </submittedName>
</protein>
<organism evidence="2 3">
    <name type="scientific">Tomitella fengzijianii</name>
    <dbReference type="NCBI Taxonomy" id="2597660"/>
    <lineage>
        <taxon>Bacteria</taxon>
        <taxon>Bacillati</taxon>
        <taxon>Actinomycetota</taxon>
        <taxon>Actinomycetes</taxon>
        <taxon>Mycobacteriales</taxon>
        <taxon>Tomitella</taxon>
    </lineage>
</organism>
<dbReference type="GO" id="GO:0004519">
    <property type="term" value="F:endonuclease activity"/>
    <property type="evidence" value="ECO:0007669"/>
    <property type="project" value="UniProtKB-KW"/>
</dbReference>
<sequence>MADRPAPGSPPGSRIRTLLAAVEVIPARPDVPGYERDCGPGEGCVFGAAWTDATTAPLSHNGCDTRNDVLARTMTGVRFRPGTGRCVVVAGALDDPYTGDRIAFRKADAGEVQIDHVIPLAAAWDLGAHAWAPAMRRRFANDVDFELLAVDGPANMRKSDSTPQDWVPADAAYRCFYAAKYLTVAVRYSLPITAGDRDVLSGIAERCG</sequence>
<dbReference type="RefSeq" id="WP_143910562.1">
    <property type="nucleotide sequence ID" value="NZ_CP041765.1"/>
</dbReference>
<dbReference type="OrthoDB" id="5196645at2"/>
<name>A0A516X7X0_9ACTN</name>
<dbReference type="InterPro" id="IPR011089">
    <property type="entry name" value="GmrSD_C"/>
</dbReference>
<feature type="domain" description="GmrSD restriction endonucleases C-terminal" evidence="1">
    <location>
        <begin position="64"/>
        <end position="190"/>
    </location>
</feature>
<reference evidence="2 3" key="1">
    <citation type="submission" date="2019-07" db="EMBL/GenBank/DDBJ databases">
        <title>Tomitella cavernea sp. nov., an actinomycete isolated from soil.</title>
        <authorList>
            <person name="Cheng J."/>
        </authorList>
    </citation>
    <scope>NUCLEOTIDE SEQUENCE [LARGE SCALE GENOMIC DNA]</scope>
    <source>
        <strain evidence="2 3">HY188</strain>
    </source>
</reference>
<reference evidence="2 3" key="2">
    <citation type="submission" date="2019-07" db="EMBL/GenBank/DDBJ databases">
        <authorList>
            <person name="Huang Y."/>
        </authorList>
    </citation>
    <scope>NUCLEOTIDE SEQUENCE [LARGE SCALE GENOMIC DNA]</scope>
    <source>
        <strain evidence="2 3">HY188</strain>
    </source>
</reference>
<dbReference type="KEGG" id="toy:FO059_07950"/>
<keyword evidence="2" id="KW-0540">Nuclease</keyword>
<evidence type="ECO:0000259" key="1">
    <source>
        <dbReference type="Pfam" id="PF07510"/>
    </source>
</evidence>
<dbReference type="EMBL" id="CP041765">
    <property type="protein sequence ID" value="QDQ99158.1"/>
    <property type="molecule type" value="Genomic_DNA"/>
</dbReference>
<dbReference type="AlphaFoldDB" id="A0A516X7X0"/>
<gene>
    <name evidence="2" type="ORF">FO059_07950</name>
</gene>
<dbReference type="Proteomes" id="UP000317344">
    <property type="component" value="Chromosome"/>
</dbReference>
<proteinExistence type="predicted"/>
<evidence type="ECO:0000313" key="2">
    <source>
        <dbReference type="EMBL" id="QDQ99158.1"/>
    </source>
</evidence>
<keyword evidence="2" id="KW-0378">Hydrolase</keyword>
<dbReference type="PANTHER" id="PTHR24094">
    <property type="entry name" value="SECRETED PROTEIN"/>
    <property type="match status" value="1"/>
</dbReference>
<accession>A0A516X7X0</accession>
<keyword evidence="3" id="KW-1185">Reference proteome</keyword>
<keyword evidence="2" id="KW-0255">Endonuclease</keyword>
<evidence type="ECO:0000313" key="3">
    <source>
        <dbReference type="Proteomes" id="UP000317344"/>
    </source>
</evidence>
<dbReference type="PANTHER" id="PTHR24094:SF15">
    <property type="entry name" value="AMP-DEPENDENT SYNTHETASE_LIGASE DOMAIN-CONTAINING PROTEIN-RELATED"/>
    <property type="match status" value="1"/>
</dbReference>
<dbReference type="Pfam" id="PF07510">
    <property type="entry name" value="GmrSD_C"/>
    <property type="match status" value="1"/>
</dbReference>